<dbReference type="PANTHER" id="PTHR22880">
    <property type="entry name" value="FALZ-RELATED BROMODOMAIN-CONTAINING PROTEINS"/>
    <property type="match status" value="1"/>
</dbReference>
<name>T1EFI2_HELRO</name>
<feature type="domain" description="NET" evidence="2">
    <location>
        <begin position="112"/>
        <end position="194"/>
    </location>
</feature>
<proteinExistence type="predicted"/>
<dbReference type="GO" id="GO:0006338">
    <property type="term" value="P:chromatin remodeling"/>
    <property type="evidence" value="ECO:0000318"/>
    <property type="project" value="GO_Central"/>
</dbReference>
<reference evidence="5" key="1">
    <citation type="submission" date="2012-12" db="EMBL/GenBank/DDBJ databases">
        <authorList>
            <person name="Hellsten U."/>
            <person name="Grimwood J."/>
            <person name="Chapman J.A."/>
            <person name="Shapiro H."/>
            <person name="Aerts A."/>
            <person name="Otillar R.P."/>
            <person name="Terry A.Y."/>
            <person name="Boore J.L."/>
            <person name="Simakov O."/>
            <person name="Marletaz F."/>
            <person name="Cho S.-J."/>
            <person name="Edsinger-Gonzales E."/>
            <person name="Havlak P."/>
            <person name="Kuo D.-H."/>
            <person name="Larsson T."/>
            <person name="Lv J."/>
            <person name="Arendt D."/>
            <person name="Savage R."/>
            <person name="Osoegawa K."/>
            <person name="de Jong P."/>
            <person name="Lindberg D.R."/>
            <person name="Seaver E.C."/>
            <person name="Weisblat D.A."/>
            <person name="Putnam N.H."/>
            <person name="Grigoriev I.V."/>
            <person name="Rokhsar D.S."/>
        </authorList>
    </citation>
    <scope>NUCLEOTIDE SEQUENCE</scope>
</reference>
<dbReference type="Gene3D" id="1.20.1270.220">
    <property type="match status" value="1"/>
</dbReference>
<dbReference type="InParanoid" id="T1EFI2"/>
<dbReference type="GO" id="GO:0006355">
    <property type="term" value="P:regulation of DNA-templated transcription"/>
    <property type="evidence" value="ECO:0000318"/>
    <property type="project" value="GO_Central"/>
</dbReference>
<dbReference type="eggNOG" id="KOG1474">
    <property type="taxonomic scope" value="Eukaryota"/>
</dbReference>
<evidence type="ECO:0000313" key="5">
    <source>
        <dbReference type="Proteomes" id="UP000015101"/>
    </source>
</evidence>
<feature type="region of interest" description="Disordered" evidence="1">
    <location>
        <begin position="206"/>
        <end position="253"/>
    </location>
</feature>
<gene>
    <name evidence="4" type="primary">20195334</name>
    <name evidence="3" type="ORF">HELRODRAFT_112262</name>
</gene>
<feature type="compositionally biased region" description="Low complexity" evidence="1">
    <location>
        <begin position="56"/>
        <end position="69"/>
    </location>
</feature>
<sequence>MSKDSNVKEGLMSPAAPQPPRRPRQKQQNLQQQQRQTGKKRQSPKANSNSAMKNTQQQQQQQQLQQQMQNNFPSPVPTHQHQQPQQQIYSQSQSLTPQQQHQQQQMSQPYVTYFNDSNSDPMTYEEKRLLSVQINRLPADKLSQLVFIIKAGEPQLKDSDPDEIEIDFEILKLSTLRELERYVQSCNLSPPPPELYPDITNSGSISNNSEGCGNTNVPDPNIASSSTDRSCSNVSGDGGMPNSQTCTNNIITN</sequence>
<dbReference type="STRING" id="6412.T1EFI2"/>
<dbReference type="AlphaFoldDB" id="T1EFI2"/>
<dbReference type="InterPro" id="IPR027353">
    <property type="entry name" value="NET_dom"/>
</dbReference>
<feature type="compositionally biased region" description="Low complexity" evidence="1">
    <location>
        <begin position="77"/>
        <end position="107"/>
    </location>
</feature>
<protein>
    <recommendedName>
        <fullName evidence="2">NET domain-containing protein</fullName>
    </recommendedName>
</protein>
<dbReference type="RefSeq" id="XP_009018524.1">
    <property type="nucleotide sequence ID" value="XM_009020276.1"/>
</dbReference>
<dbReference type="CTD" id="20195334"/>
<keyword evidence="5" id="KW-1185">Reference proteome</keyword>
<dbReference type="GO" id="GO:0000785">
    <property type="term" value="C:chromatin"/>
    <property type="evidence" value="ECO:0000318"/>
    <property type="project" value="GO_Central"/>
</dbReference>
<reference evidence="4" key="3">
    <citation type="submission" date="2015-06" db="UniProtKB">
        <authorList>
            <consortium name="EnsemblMetazoa"/>
        </authorList>
    </citation>
    <scope>IDENTIFICATION</scope>
</reference>
<dbReference type="PANTHER" id="PTHR22880:SF225">
    <property type="entry name" value="BROMODOMAIN-CONTAINING PROTEIN BET-1-RELATED"/>
    <property type="match status" value="1"/>
</dbReference>
<accession>T1EFI2</accession>
<dbReference type="HOGENOM" id="CLU_1100773_0_0_1"/>
<organism evidence="4 5">
    <name type="scientific">Helobdella robusta</name>
    <name type="common">Californian leech</name>
    <dbReference type="NCBI Taxonomy" id="6412"/>
    <lineage>
        <taxon>Eukaryota</taxon>
        <taxon>Metazoa</taxon>
        <taxon>Spiralia</taxon>
        <taxon>Lophotrochozoa</taxon>
        <taxon>Annelida</taxon>
        <taxon>Clitellata</taxon>
        <taxon>Hirudinea</taxon>
        <taxon>Rhynchobdellida</taxon>
        <taxon>Glossiphoniidae</taxon>
        <taxon>Helobdella</taxon>
    </lineage>
</organism>
<evidence type="ECO:0000313" key="3">
    <source>
        <dbReference type="EMBL" id="ESO03376.1"/>
    </source>
</evidence>
<feature type="compositionally biased region" description="Polar residues" evidence="1">
    <location>
        <begin position="44"/>
        <end position="55"/>
    </location>
</feature>
<dbReference type="Proteomes" id="UP000015101">
    <property type="component" value="Unassembled WGS sequence"/>
</dbReference>
<dbReference type="InterPro" id="IPR050935">
    <property type="entry name" value="Bromo_chromatin_reader"/>
</dbReference>
<dbReference type="OrthoDB" id="21449at2759"/>
<dbReference type="EnsemblMetazoa" id="HelroT112262">
    <property type="protein sequence ID" value="HelroP112262"/>
    <property type="gene ID" value="HelroG112262"/>
</dbReference>
<dbReference type="InterPro" id="IPR038336">
    <property type="entry name" value="NET_sf"/>
</dbReference>
<dbReference type="GeneID" id="20195334"/>
<evidence type="ECO:0000313" key="4">
    <source>
        <dbReference type="EnsemblMetazoa" id="HelroP112262"/>
    </source>
</evidence>
<feature type="region of interest" description="Disordered" evidence="1">
    <location>
        <begin position="1"/>
        <end position="107"/>
    </location>
</feature>
<dbReference type="PROSITE" id="PS51525">
    <property type="entry name" value="NET"/>
    <property type="match status" value="1"/>
</dbReference>
<feature type="compositionally biased region" description="Low complexity" evidence="1">
    <location>
        <begin position="26"/>
        <end position="36"/>
    </location>
</feature>
<dbReference type="FunFam" id="1.20.1270.220:FF:000001">
    <property type="entry name" value="bromodomain-containing protein 2 isoform X1"/>
    <property type="match status" value="1"/>
</dbReference>
<dbReference type="Pfam" id="PF17035">
    <property type="entry name" value="BET"/>
    <property type="match status" value="1"/>
</dbReference>
<dbReference type="EMBL" id="KB096633">
    <property type="protein sequence ID" value="ESO03376.1"/>
    <property type="molecule type" value="Genomic_DNA"/>
</dbReference>
<dbReference type="EMBL" id="AMQM01004667">
    <property type="status" value="NOT_ANNOTATED_CDS"/>
    <property type="molecule type" value="Genomic_DNA"/>
</dbReference>
<evidence type="ECO:0000259" key="2">
    <source>
        <dbReference type="PROSITE" id="PS51525"/>
    </source>
</evidence>
<dbReference type="GO" id="GO:0005634">
    <property type="term" value="C:nucleus"/>
    <property type="evidence" value="ECO:0000318"/>
    <property type="project" value="GO_Central"/>
</dbReference>
<reference evidence="3 5" key="2">
    <citation type="journal article" date="2013" name="Nature">
        <title>Insights into bilaterian evolution from three spiralian genomes.</title>
        <authorList>
            <person name="Simakov O."/>
            <person name="Marletaz F."/>
            <person name="Cho S.J."/>
            <person name="Edsinger-Gonzales E."/>
            <person name="Havlak P."/>
            <person name="Hellsten U."/>
            <person name="Kuo D.H."/>
            <person name="Larsson T."/>
            <person name="Lv J."/>
            <person name="Arendt D."/>
            <person name="Savage R."/>
            <person name="Osoegawa K."/>
            <person name="de Jong P."/>
            <person name="Grimwood J."/>
            <person name="Chapman J.A."/>
            <person name="Shapiro H."/>
            <person name="Aerts A."/>
            <person name="Otillar R.P."/>
            <person name="Terry A.Y."/>
            <person name="Boore J.L."/>
            <person name="Grigoriev I.V."/>
            <person name="Lindberg D.R."/>
            <person name="Seaver E.C."/>
            <person name="Weisblat D.A."/>
            <person name="Putnam N.H."/>
            <person name="Rokhsar D.S."/>
        </authorList>
    </citation>
    <scope>NUCLEOTIDE SEQUENCE</scope>
</reference>
<evidence type="ECO:0000256" key="1">
    <source>
        <dbReference type="SAM" id="MobiDB-lite"/>
    </source>
</evidence>
<dbReference type="KEGG" id="hro:HELRODRAFT_112262"/>